<evidence type="ECO:0000313" key="2">
    <source>
        <dbReference type="EMBL" id="ODN05421.1"/>
    </source>
</evidence>
<protein>
    <submittedName>
        <fullName evidence="2">Uncharacterized protein</fullName>
    </submittedName>
</protein>
<evidence type="ECO:0000256" key="1">
    <source>
        <dbReference type="SAM" id="MobiDB-lite"/>
    </source>
</evidence>
<dbReference type="InterPro" id="IPR012340">
    <property type="entry name" value="NA-bd_OB-fold"/>
</dbReference>
<reference evidence="2 3" key="1">
    <citation type="journal article" date="2016" name="Genome Biol. Evol.">
        <title>Gene Family Evolution Reflects Adaptation to Soil Environmental Stressors in the Genome of the Collembolan Orchesella cincta.</title>
        <authorList>
            <person name="Faddeeva-Vakhrusheva A."/>
            <person name="Derks M.F."/>
            <person name="Anvar S.Y."/>
            <person name="Agamennone V."/>
            <person name="Suring W."/>
            <person name="Smit S."/>
            <person name="van Straalen N.M."/>
            <person name="Roelofs D."/>
        </authorList>
    </citation>
    <scope>NUCLEOTIDE SEQUENCE [LARGE SCALE GENOMIC DNA]</scope>
    <source>
        <tissue evidence="2">Mixed pool</tissue>
    </source>
</reference>
<organism evidence="2 3">
    <name type="scientific">Orchesella cincta</name>
    <name type="common">Springtail</name>
    <name type="synonym">Podura cincta</name>
    <dbReference type="NCBI Taxonomy" id="48709"/>
    <lineage>
        <taxon>Eukaryota</taxon>
        <taxon>Metazoa</taxon>
        <taxon>Ecdysozoa</taxon>
        <taxon>Arthropoda</taxon>
        <taxon>Hexapoda</taxon>
        <taxon>Collembola</taxon>
        <taxon>Entomobryomorpha</taxon>
        <taxon>Entomobryoidea</taxon>
        <taxon>Orchesellidae</taxon>
        <taxon>Orchesellinae</taxon>
        <taxon>Orchesella</taxon>
    </lineage>
</organism>
<proteinExistence type="predicted"/>
<evidence type="ECO:0000313" key="3">
    <source>
        <dbReference type="Proteomes" id="UP000094527"/>
    </source>
</evidence>
<dbReference type="Gene3D" id="2.40.50.140">
    <property type="entry name" value="Nucleic acid-binding proteins"/>
    <property type="match status" value="1"/>
</dbReference>
<feature type="compositionally biased region" description="Basic and acidic residues" evidence="1">
    <location>
        <begin position="33"/>
        <end position="45"/>
    </location>
</feature>
<feature type="region of interest" description="Disordered" evidence="1">
    <location>
        <begin position="915"/>
        <end position="938"/>
    </location>
</feature>
<dbReference type="OrthoDB" id="10686971at2759"/>
<feature type="region of interest" description="Disordered" evidence="1">
    <location>
        <begin position="997"/>
        <end position="1021"/>
    </location>
</feature>
<dbReference type="Proteomes" id="UP000094527">
    <property type="component" value="Unassembled WGS sequence"/>
</dbReference>
<comment type="caution">
    <text evidence="2">The sequence shown here is derived from an EMBL/GenBank/DDBJ whole genome shotgun (WGS) entry which is preliminary data.</text>
</comment>
<feature type="compositionally biased region" description="Polar residues" evidence="1">
    <location>
        <begin position="963"/>
        <end position="979"/>
    </location>
</feature>
<feature type="region of interest" description="Disordered" evidence="1">
    <location>
        <begin position="348"/>
        <end position="384"/>
    </location>
</feature>
<feature type="compositionally biased region" description="Polar residues" evidence="1">
    <location>
        <begin position="916"/>
        <end position="938"/>
    </location>
</feature>
<feature type="compositionally biased region" description="Polar residues" evidence="1">
    <location>
        <begin position="48"/>
        <end position="60"/>
    </location>
</feature>
<feature type="region of interest" description="Disordered" evidence="1">
    <location>
        <begin position="17"/>
        <end position="81"/>
    </location>
</feature>
<gene>
    <name evidence="2" type="ORF">Ocin01_01292</name>
</gene>
<dbReference type="AlphaFoldDB" id="A0A1D2NJJ4"/>
<name>A0A1D2NJJ4_ORCCI</name>
<keyword evidence="3" id="KW-1185">Reference proteome</keyword>
<feature type="region of interest" description="Disordered" evidence="1">
    <location>
        <begin position="952"/>
        <end position="979"/>
    </location>
</feature>
<dbReference type="EMBL" id="LJIJ01000023">
    <property type="protein sequence ID" value="ODN05421.1"/>
    <property type="molecule type" value="Genomic_DNA"/>
</dbReference>
<dbReference type="SUPFAM" id="SSF50249">
    <property type="entry name" value="Nucleic acid-binding proteins"/>
    <property type="match status" value="1"/>
</dbReference>
<feature type="compositionally biased region" description="Polar residues" evidence="1">
    <location>
        <begin position="22"/>
        <end position="32"/>
    </location>
</feature>
<accession>A0A1D2NJJ4</accession>
<sequence>MTRKHIPIPRNLMLGIKKSKAETATGSLISQNGRRETSRDLEGLEVRSASSMCPSPVQEQCSEEDKSSETSQSQPMAAPRQRIARTISNNLLLRRWSSFPPDNDESGPIQLRNGIGSSSSLLPRTVFEQEMKWVLYSIWNQTLECCLKCENGKLPMEAEQFRELIIEIIDHVTPFPDFYKSLKEFKVICVERTEVVEDSASKVYGTWCCSTTEEAIGDHAEIRPTPLVIGELLSSRLSPLDLLVLLRSNDSNCNSFNEEHPCIIHVSYKDYNKLDRTMPNHIKLDSVSPAVQSEKNEVVHEEYGSYVIEKYLSLHDIPECERIPLECPDGPLAIALLPFNDFMDYESRDDVANPSSSTSTNVRGAVNGETLPTNNNRESTRDNDVMEQEVLAPSPCSDPDEIFEESDEDNGSLVDHVTPKRCGNFSLVDWVKKGNFVPGSLRPKLQKTDKKKCYEYHKLSELGIMLYNSVAEDRKNELIPNMMVKQQCYTYGVVVEVLQEVRHHNSYFFRISDETMESALVRMQSINKTVGPKIHVGQIIRLHRLTVQVEWDVGISENAMVLSTCAHHNYVIFKLIDGSNQFSYDTCAKTITLCDNDKLRVAELQMFKINRLKQSSNGVTLIDSAGQLTSTIKDIESFISANLRKPDSSDHHNLLSQSNVNGICDSDLASPMISQRVSFSECSKNGQSGQCSQELEEMVHDTEESYVTAMESQNNIDETSLSHTGEDILIDQEQPFVSPEVSPHEDTENPSSNESPSLRNFTLFKNLRKTDERLNLLCQIVTLGATSNINVWHLVIKDLECTSPSEEFKRPVPVDSQQGDDFMELNIINFALARSLEARNIVSTLYNDQGTDQFYAIEDVKVKGDEPPYALEVDGKTCMITRYNQLMQYLHLEESFSCSRPLDSEPDVVDTADDTLVQNGTSPISLKQPNQHSTPVSSPIRSGVLVQIDLQEPNSQSSQSSSVYLSAQATPSPTRRQQSVAEVFGENQLQTVVRKLEVWTGRPKGKRKPREHYQPEDSFEG</sequence>
<feature type="compositionally biased region" description="Polar residues" evidence="1">
    <location>
        <begin position="749"/>
        <end position="758"/>
    </location>
</feature>
<feature type="compositionally biased region" description="Polar residues" evidence="1">
    <location>
        <begin position="353"/>
        <end position="362"/>
    </location>
</feature>
<feature type="region of interest" description="Disordered" evidence="1">
    <location>
        <begin position="738"/>
        <end position="758"/>
    </location>
</feature>